<evidence type="ECO:0000256" key="3">
    <source>
        <dbReference type="ARBA" id="ARBA00022679"/>
    </source>
</evidence>
<name>A0A6J6QFH3_9ZZZZ</name>
<organism evidence="4">
    <name type="scientific">freshwater metagenome</name>
    <dbReference type="NCBI Taxonomy" id="449393"/>
    <lineage>
        <taxon>unclassified sequences</taxon>
        <taxon>metagenomes</taxon>
        <taxon>ecological metagenomes</taxon>
    </lineage>
</organism>
<dbReference type="PANTHER" id="PTHR43179">
    <property type="entry name" value="RHAMNOSYLTRANSFERASE WBBL"/>
    <property type="match status" value="1"/>
</dbReference>
<dbReference type="InterPro" id="IPR029044">
    <property type="entry name" value="Nucleotide-diphossugar_trans"/>
</dbReference>
<gene>
    <name evidence="4" type="ORF">UFOPK2399_01891</name>
</gene>
<proteinExistence type="inferred from homology"/>
<dbReference type="CDD" id="cd04186">
    <property type="entry name" value="GT_2_like_c"/>
    <property type="match status" value="1"/>
</dbReference>
<dbReference type="Pfam" id="PF13641">
    <property type="entry name" value="Glyco_tranf_2_3"/>
    <property type="match status" value="1"/>
</dbReference>
<evidence type="ECO:0000256" key="1">
    <source>
        <dbReference type="ARBA" id="ARBA00006739"/>
    </source>
</evidence>
<evidence type="ECO:0000313" key="4">
    <source>
        <dbReference type="EMBL" id="CAB4709262.1"/>
    </source>
</evidence>
<comment type="similarity">
    <text evidence="1">Belongs to the glycosyltransferase 2 family.</text>
</comment>
<dbReference type="AlphaFoldDB" id="A0A6J6QFH3"/>
<dbReference type="GO" id="GO:0016757">
    <property type="term" value="F:glycosyltransferase activity"/>
    <property type="evidence" value="ECO:0007669"/>
    <property type="project" value="UniProtKB-KW"/>
</dbReference>
<dbReference type="SUPFAM" id="SSF53448">
    <property type="entry name" value="Nucleotide-diphospho-sugar transferases"/>
    <property type="match status" value="1"/>
</dbReference>
<sequence length="290" mass="30513">MKIIGVVLNWNGGDDTRAALRSLPPIEAICVDNGSADGSDGVVERELPDVELIRNGANLGFAGGVNVGIRRAFERGADWAFLLNNDAVAEPGLEDALARAAAAYPLAGLLACKVLWEDGKTVQYAGAEFNATVGYSGRRTGFGGPDTFHELRLVGRADGAALAISREAAERVGLFDEELFAYVEDVDLSLRMRAAGLAVVFVPDAVVRHKGSASTGGSASTTNLYYDTRNTIAVAEKHRPLPIGLRGVRRGIVVAAHLASCVTHPARGAAVRAVLAGWRDARAGRLGKRA</sequence>
<dbReference type="Gene3D" id="3.90.550.10">
    <property type="entry name" value="Spore Coat Polysaccharide Biosynthesis Protein SpsA, Chain A"/>
    <property type="match status" value="1"/>
</dbReference>
<dbReference type="EMBL" id="CAEZXP010000009">
    <property type="protein sequence ID" value="CAB4709262.1"/>
    <property type="molecule type" value="Genomic_DNA"/>
</dbReference>
<keyword evidence="3" id="KW-0808">Transferase</keyword>
<protein>
    <submittedName>
        <fullName evidence="4">Unannotated protein</fullName>
    </submittedName>
</protein>
<accession>A0A6J6QFH3</accession>
<keyword evidence="2" id="KW-0328">Glycosyltransferase</keyword>
<evidence type="ECO:0000256" key="2">
    <source>
        <dbReference type="ARBA" id="ARBA00022676"/>
    </source>
</evidence>
<reference evidence="4" key="1">
    <citation type="submission" date="2020-05" db="EMBL/GenBank/DDBJ databases">
        <authorList>
            <person name="Chiriac C."/>
            <person name="Salcher M."/>
            <person name="Ghai R."/>
            <person name="Kavagutti S V."/>
        </authorList>
    </citation>
    <scope>NUCLEOTIDE SEQUENCE</scope>
</reference>
<dbReference type="PANTHER" id="PTHR43179:SF12">
    <property type="entry name" value="GALACTOFURANOSYLTRANSFERASE GLFT2"/>
    <property type="match status" value="1"/>
</dbReference>